<dbReference type="SMART" id="SM00220">
    <property type="entry name" value="S_TKc"/>
    <property type="match status" value="1"/>
</dbReference>
<dbReference type="GO" id="GO:0005524">
    <property type="term" value="F:ATP binding"/>
    <property type="evidence" value="ECO:0007669"/>
    <property type="project" value="InterPro"/>
</dbReference>
<dbReference type="SMART" id="SM00320">
    <property type="entry name" value="WD40"/>
    <property type="match status" value="6"/>
</dbReference>
<keyword evidence="9" id="KW-1185">Reference proteome</keyword>
<keyword evidence="5" id="KW-0853">WD repeat</keyword>
<dbReference type="InterPro" id="IPR013083">
    <property type="entry name" value="Znf_RING/FYVE/PHD"/>
</dbReference>
<organism evidence="8 9">
    <name type="scientific">Beta vulgaris subsp. vulgaris</name>
    <name type="common">Beet</name>
    <dbReference type="NCBI Taxonomy" id="3555"/>
    <lineage>
        <taxon>Eukaryota</taxon>
        <taxon>Viridiplantae</taxon>
        <taxon>Streptophyta</taxon>
        <taxon>Embryophyta</taxon>
        <taxon>Tracheophyta</taxon>
        <taxon>Spermatophyta</taxon>
        <taxon>Magnoliopsida</taxon>
        <taxon>eudicotyledons</taxon>
        <taxon>Gunneridae</taxon>
        <taxon>Pentapetalae</taxon>
        <taxon>Caryophyllales</taxon>
        <taxon>Chenopodiaceae</taxon>
        <taxon>Betoideae</taxon>
        <taxon>Beta</taxon>
    </lineage>
</organism>
<keyword evidence="2 4" id="KW-0863">Zinc-finger</keyword>
<dbReference type="EMBL" id="KQ090437">
    <property type="protein sequence ID" value="KMS95756.1"/>
    <property type="molecule type" value="Genomic_DNA"/>
</dbReference>
<dbReference type="InterPro" id="IPR015943">
    <property type="entry name" value="WD40/YVTN_repeat-like_dom_sf"/>
</dbReference>
<dbReference type="eggNOG" id="ENOG502QT1J">
    <property type="taxonomic scope" value="Eukaryota"/>
</dbReference>
<dbReference type="InterPro" id="IPR001680">
    <property type="entry name" value="WD40_rpt"/>
</dbReference>
<dbReference type="OMA" id="WKCINGS"/>
<dbReference type="PANTHER" id="PTHR44489:SF11">
    <property type="entry name" value="WD REPEAT DOMAIN 86"/>
    <property type="match status" value="1"/>
</dbReference>
<evidence type="ECO:0008006" key="10">
    <source>
        <dbReference type="Google" id="ProtNLM"/>
    </source>
</evidence>
<dbReference type="ExpressionAtlas" id="A0A0J8B435">
    <property type="expression patterns" value="baseline and differential"/>
</dbReference>
<dbReference type="Gene3D" id="1.10.510.10">
    <property type="entry name" value="Transferase(Phosphotransferase) domain 1"/>
    <property type="match status" value="1"/>
</dbReference>
<dbReference type="InterPro" id="IPR027370">
    <property type="entry name" value="Znf-RING_euk"/>
</dbReference>
<sequence length="849" mass="94188">MKEEEMEAPECPVCLQSYDDNTIPRVLPCGHSACQSCLAHLHLLHSPTLPKTTLRCPSCTQLVKFPHPQGPTALPKNIDLLRFSLLFQPQNPTTKPNCHTPSPRRRFPFPPQKWSDEVYAAWKDWVLPEDAVLMEGNLLKSDFVGLGSSAVMRCRLVENQEVGFVEVGRFELNDSDLLLEYSYVGKVMSVLSLMNDTLRNEISSLLGVSFRNSRVCNVFGLWLDVENDGFLYLVCQRMKNGLSNSGNFGFGVEDCGSCLGSLMISVEFCEVLISLHSEGFVCGCLGLSCFCFDEFGHVCVDIGEVLVIGRKLRCVVEGVQDGRKVDVAEAEAIIVELSNMVAFVSPEVLLELLHRESFEIDKNGANCTVCYGTDVWILACVLIRLLTGDKFPVEMYNYLRVVFQEKNERVSECKIVYLQWVETINATLEPLSVSGYASVCEILVKCLDFDPSNRPLVIDVWKCIKGLNIHHNICRVSSLNNESRKENVGQCLVLGELCNTSNDLRNEAKISKTLQEDDDCKPDLGLVGQVKVDNVVKGVSSGKVQCKVLQGHLDCITALCVGGGYLFSSSFDKTINVWSLQDFTHVHTFRGHEHRVMALVFVNEEKPVCISADSGGGIFSWEINEPLAQEPLKKWYEEKDWRYSGIHALAVSENGCLYTGSGDRLIKAWLLKDHTLMCSMEGHKSVVSTLALCNGVLYSGSWDGTVRLWCLHDHSPLAVFSEDIPGTVSSVLSVFADQNMIIAAHENGCIKIWMNDVLKKSMKFHTGAIFALAMEEKWLFLGGWDKTVKVQEITGGEPGMDVIEVGSIVCDSVITAMLCVQGVLFVGCSNKLIKVELDRGRTLSACICV</sequence>
<evidence type="ECO:0000256" key="2">
    <source>
        <dbReference type="ARBA" id="ARBA00022771"/>
    </source>
</evidence>
<dbReference type="InterPro" id="IPR001841">
    <property type="entry name" value="Znf_RING"/>
</dbReference>
<dbReference type="PROSITE" id="PS50011">
    <property type="entry name" value="PROTEIN_KINASE_DOM"/>
    <property type="match status" value="1"/>
</dbReference>
<dbReference type="Gene3D" id="2.130.10.10">
    <property type="entry name" value="YVTN repeat-like/Quinoprotein amine dehydrogenase"/>
    <property type="match status" value="2"/>
</dbReference>
<protein>
    <recommendedName>
        <fullName evidence="10">RING-type domain-containing protein</fullName>
    </recommendedName>
</protein>
<accession>A0A0J8B435</accession>
<dbReference type="PROSITE" id="PS50082">
    <property type="entry name" value="WD_REPEATS_2"/>
    <property type="match status" value="2"/>
</dbReference>
<evidence type="ECO:0000256" key="4">
    <source>
        <dbReference type="PROSITE-ProRule" id="PRU00175"/>
    </source>
</evidence>
<dbReference type="GO" id="GO:0004672">
    <property type="term" value="F:protein kinase activity"/>
    <property type="evidence" value="ECO:0007669"/>
    <property type="project" value="InterPro"/>
</dbReference>
<dbReference type="PROSITE" id="PS50089">
    <property type="entry name" value="ZF_RING_2"/>
    <property type="match status" value="1"/>
</dbReference>
<dbReference type="OrthoDB" id="674604at2759"/>
<feature type="domain" description="RING-type" evidence="7">
    <location>
        <begin position="11"/>
        <end position="60"/>
    </location>
</feature>
<dbReference type="AlphaFoldDB" id="A0A0J8B435"/>
<proteinExistence type="predicted"/>
<dbReference type="PROSITE" id="PS50294">
    <property type="entry name" value="WD_REPEATS_REGION"/>
    <property type="match status" value="1"/>
</dbReference>
<feature type="domain" description="Protein kinase" evidence="6">
    <location>
        <begin position="138"/>
        <end position="473"/>
    </location>
</feature>
<dbReference type="InterPro" id="IPR000719">
    <property type="entry name" value="Prot_kinase_dom"/>
</dbReference>
<dbReference type="SMART" id="SM00184">
    <property type="entry name" value="RING"/>
    <property type="match status" value="1"/>
</dbReference>
<gene>
    <name evidence="8" type="ORF">BVRB_005290</name>
</gene>
<dbReference type="Proteomes" id="UP000035740">
    <property type="component" value="Unassembled WGS sequence"/>
</dbReference>
<dbReference type="Pfam" id="PF13445">
    <property type="entry name" value="zf-RING_UBOX"/>
    <property type="match status" value="1"/>
</dbReference>
<evidence type="ECO:0000313" key="9">
    <source>
        <dbReference type="Proteomes" id="UP000035740"/>
    </source>
</evidence>
<evidence type="ECO:0000259" key="7">
    <source>
        <dbReference type="PROSITE" id="PS50089"/>
    </source>
</evidence>
<evidence type="ECO:0000259" key="6">
    <source>
        <dbReference type="PROSITE" id="PS50011"/>
    </source>
</evidence>
<name>A0A0J8B435_BETVV</name>
<dbReference type="Pfam" id="PF00400">
    <property type="entry name" value="WD40"/>
    <property type="match status" value="2"/>
</dbReference>
<evidence type="ECO:0000256" key="1">
    <source>
        <dbReference type="ARBA" id="ARBA00022723"/>
    </source>
</evidence>
<dbReference type="InterPro" id="IPR044715">
    <property type="entry name" value="WDR86-like"/>
</dbReference>
<dbReference type="Gramene" id="KMS95756">
    <property type="protein sequence ID" value="KMS95756"/>
    <property type="gene ID" value="BVRB_005290"/>
</dbReference>
<feature type="repeat" description="WD" evidence="5">
    <location>
        <begin position="549"/>
        <end position="588"/>
    </location>
</feature>
<dbReference type="SUPFAM" id="SSF50978">
    <property type="entry name" value="WD40 repeat-like"/>
    <property type="match status" value="1"/>
</dbReference>
<dbReference type="SUPFAM" id="SSF57850">
    <property type="entry name" value="RING/U-box"/>
    <property type="match status" value="1"/>
</dbReference>
<dbReference type="PANTHER" id="PTHR44489">
    <property type="match status" value="1"/>
</dbReference>
<dbReference type="SUPFAM" id="SSF56112">
    <property type="entry name" value="Protein kinase-like (PK-like)"/>
    <property type="match status" value="1"/>
</dbReference>
<evidence type="ECO:0000313" key="8">
    <source>
        <dbReference type="EMBL" id="KMS95756.1"/>
    </source>
</evidence>
<dbReference type="Gene3D" id="3.30.40.10">
    <property type="entry name" value="Zinc/RING finger domain, C3HC4 (zinc finger)"/>
    <property type="match status" value="1"/>
</dbReference>
<feature type="repeat" description="WD" evidence="5">
    <location>
        <begin position="680"/>
        <end position="719"/>
    </location>
</feature>
<keyword evidence="3" id="KW-0862">Zinc</keyword>
<reference evidence="8 9" key="1">
    <citation type="journal article" date="2014" name="Nature">
        <title>The genome of the recently domesticated crop plant sugar beet (Beta vulgaris).</title>
        <authorList>
            <person name="Dohm J.C."/>
            <person name="Minoche A.E."/>
            <person name="Holtgrawe D."/>
            <person name="Capella-Gutierrez S."/>
            <person name="Zakrzewski F."/>
            <person name="Tafer H."/>
            <person name="Rupp O."/>
            <person name="Sorensen T.R."/>
            <person name="Stracke R."/>
            <person name="Reinhardt R."/>
            <person name="Goesmann A."/>
            <person name="Kraft T."/>
            <person name="Schulz B."/>
            <person name="Stadler P.F."/>
            <person name="Schmidt T."/>
            <person name="Gabaldon T."/>
            <person name="Lehrach H."/>
            <person name="Weisshaar B."/>
            <person name="Himmelbauer H."/>
        </authorList>
    </citation>
    <scope>NUCLEOTIDE SEQUENCE [LARGE SCALE GENOMIC DNA]</scope>
    <source>
        <tissue evidence="8">Taproot</tissue>
    </source>
</reference>
<dbReference type="InterPro" id="IPR011009">
    <property type="entry name" value="Kinase-like_dom_sf"/>
</dbReference>
<evidence type="ECO:0000256" key="3">
    <source>
        <dbReference type="ARBA" id="ARBA00022833"/>
    </source>
</evidence>
<dbReference type="InterPro" id="IPR036322">
    <property type="entry name" value="WD40_repeat_dom_sf"/>
</dbReference>
<dbReference type="GO" id="GO:0008270">
    <property type="term" value="F:zinc ion binding"/>
    <property type="evidence" value="ECO:0007669"/>
    <property type="project" value="UniProtKB-KW"/>
</dbReference>
<keyword evidence="1" id="KW-0479">Metal-binding</keyword>
<evidence type="ECO:0000256" key="5">
    <source>
        <dbReference type="PROSITE-ProRule" id="PRU00221"/>
    </source>
</evidence>